<feature type="transmembrane region" description="Helical" evidence="2">
    <location>
        <begin position="39"/>
        <end position="60"/>
    </location>
</feature>
<evidence type="ECO:0000256" key="2">
    <source>
        <dbReference type="SAM" id="Phobius"/>
    </source>
</evidence>
<comment type="caution">
    <text evidence="4">The sequence shown here is derived from an EMBL/GenBank/DDBJ whole genome shotgun (WGS) entry which is preliminary data.</text>
</comment>
<keyword evidence="2" id="KW-0472">Membrane</keyword>
<accession>A0A5J5HSE2</accession>
<protein>
    <submittedName>
        <fullName evidence="4">Uncharacterized protein</fullName>
    </submittedName>
</protein>
<evidence type="ECO:0000313" key="5">
    <source>
        <dbReference type="Proteomes" id="UP000325933"/>
    </source>
</evidence>
<gene>
    <name evidence="4" type="ORF">F4U95_23965</name>
    <name evidence="3" type="ORF">F4U96_24040</name>
</gene>
<keyword evidence="6" id="KW-1185">Reference proteome</keyword>
<name>A0A5J5HSE2_9SPHN</name>
<evidence type="ECO:0000313" key="4">
    <source>
        <dbReference type="EMBL" id="KAA9023021.1"/>
    </source>
</evidence>
<evidence type="ECO:0000313" key="6">
    <source>
        <dbReference type="Proteomes" id="UP000326364"/>
    </source>
</evidence>
<organism evidence="4 5">
    <name type="scientific">Sphingobium limneticum</name>
    <dbReference type="NCBI Taxonomy" id="1007511"/>
    <lineage>
        <taxon>Bacteria</taxon>
        <taxon>Pseudomonadati</taxon>
        <taxon>Pseudomonadota</taxon>
        <taxon>Alphaproteobacteria</taxon>
        <taxon>Sphingomonadales</taxon>
        <taxon>Sphingomonadaceae</taxon>
        <taxon>Sphingobium</taxon>
    </lineage>
</organism>
<evidence type="ECO:0000256" key="1">
    <source>
        <dbReference type="SAM" id="Coils"/>
    </source>
</evidence>
<dbReference type="Proteomes" id="UP000326364">
    <property type="component" value="Unassembled WGS sequence"/>
</dbReference>
<proteinExistence type="predicted"/>
<dbReference type="Proteomes" id="UP000325933">
    <property type="component" value="Unassembled WGS sequence"/>
</dbReference>
<keyword evidence="2" id="KW-0812">Transmembrane</keyword>
<sequence length="164" mass="18733">MSVEKPAHIIPEGTPVTISTMVQPPAPAPKDPTLNLTTLGIYISIIVGLLAIAGWVMRVMSERRKEDREWMTGKLEGIVSKLNDDIKETRSDVKEAERRLHEVEQQRAADREKIIVLEKDIGHFKDSQTRMERSLEKIGEEQKTYFTEIAKSIREIREVRPASK</sequence>
<keyword evidence="1" id="KW-0175">Coiled coil</keyword>
<dbReference type="EMBL" id="VYQB01000045">
    <property type="protein sequence ID" value="KAA9010934.1"/>
    <property type="molecule type" value="Genomic_DNA"/>
</dbReference>
<evidence type="ECO:0000313" key="3">
    <source>
        <dbReference type="EMBL" id="KAA9010934.1"/>
    </source>
</evidence>
<dbReference type="AlphaFoldDB" id="A0A5J5HSE2"/>
<dbReference type="EMBL" id="VYQA01000044">
    <property type="protein sequence ID" value="KAA9023021.1"/>
    <property type="molecule type" value="Genomic_DNA"/>
</dbReference>
<reference evidence="5 6" key="1">
    <citation type="submission" date="2019-09" db="EMBL/GenBank/DDBJ databases">
        <authorList>
            <person name="Feng G."/>
        </authorList>
    </citation>
    <scope>NUCLEOTIDE SEQUENCE [LARGE SCALE GENOMIC DNA]</scope>
    <source>
        <strain evidence="4 5">KACC 19283</strain>
        <strain evidence="3 6">KACC 19284</strain>
    </source>
</reference>
<dbReference type="RefSeq" id="WP_150426955.1">
    <property type="nucleotide sequence ID" value="NZ_VYQA01000044.1"/>
</dbReference>
<feature type="coiled-coil region" evidence="1">
    <location>
        <begin position="79"/>
        <end position="120"/>
    </location>
</feature>
<keyword evidence="2" id="KW-1133">Transmembrane helix</keyword>